<dbReference type="SUPFAM" id="SSF52129">
    <property type="entry name" value="Caspase-like"/>
    <property type="match status" value="1"/>
</dbReference>
<dbReference type="PANTHER" id="PTHR22576:SF37">
    <property type="entry name" value="MUCOSA-ASSOCIATED LYMPHOID TISSUE LYMPHOMA TRANSLOCATION PROTEIN 1"/>
    <property type="match status" value="1"/>
</dbReference>
<dbReference type="PANTHER" id="PTHR22576">
    <property type="entry name" value="MUCOSA ASSOCIATED LYMPHOID TISSUE LYMPHOMA TRANSLOCATION PROTEIN 1/PARACASPASE"/>
    <property type="match status" value="1"/>
</dbReference>
<dbReference type="Pfam" id="PF00656">
    <property type="entry name" value="Peptidase_C14"/>
    <property type="match status" value="1"/>
</dbReference>
<evidence type="ECO:0000313" key="3">
    <source>
        <dbReference type="EMBL" id="OLQ15379.1"/>
    </source>
</evidence>
<proteinExistence type="predicted"/>
<dbReference type="InterPro" id="IPR052039">
    <property type="entry name" value="Caspase-related_regulators"/>
</dbReference>
<gene>
    <name evidence="3" type="primary">MALT1</name>
    <name evidence="3" type="ORF">AK812_SmicGene443</name>
</gene>
<dbReference type="GO" id="GO:0006508">
    <property type="term" value="P:proteolysis"/>
    <property type="evidence" value="ECO:0007669"/>
    <property type="project" value="InterPro"/>
</dbReference>
<name>A0A1Q9F703_SYMMI</name>
<dbReference type="Gene3D" id="3.40.50.1460">
    <property type="match status" value="1"/>
</dbReference>
<comment type="caution">
    <text evidence="3">The sequence shown here is derived from an EMBL/GenBank/DDBJ whole genome shotgun (WGS) entry which is preliminary data.</text>
</comment>
<organism evidence="3 4">
    <name type="scientific">Symbiodinium microadriaticum</name>
    <name type="common">Dinoflagellate</name>
    <name type="synonym">Zooxanthella microadriatica</name>
    <dbReference type="NCBI Taxonomy" id="2951"/>
    <lineage>
        <taxon>Eukaryota</taxon>
        <taxon>Sar</taxon>
        <taxon>Alveolata</taxon>
        <taxon>Dinophyceae</taxon>
        <taxon>Suessiales</taxon>
        <taxon>Symbiodiniaceae</taxon>
        <taxon>Symbiodinium</taxon>
    </lineage>
</organism>
<evidence type="ECO:0000256" key="1">
    <source>
        <dbReference type="SAM" id="MobiDB-lite"/>
    </source>
</evidence>
<evidence type="ECO:0000313" key="4">
    <source>
        <dbReference type="Proteomes" id="UP000186817"/>
    </source>
</evidence>
<dbReference type="Proteomes" id="UP000186817">
    <property type="component" value="Unassembled WGS sequence"/>
</dbReference>
<dbReference type="InterPro" id="IPR011600">
    <property type="entry name" value="Pept_C14_caspase"/>
</dbReference>
<feature type="domain" description="Caspase family p20" evidence="2">
    <location>
        <begin position="105"/>
        <end position="184"/>
    </location>
</feature>
<dbReference type="PROSITE" id="PS50208">
    <property type="entry name" value="CASPASE_P20"/>
    <property type="match status" value="1"/>
</dbReference>
<dbReference type="InterPro" id="IPR029030">
    <property type="entry name" value="Caspase-like_dom_sf"/>
</dbReference>
<reference evidence="3 4" key="1">
    <citation type="submission" date="2016-02" db="EMBL/GenBank/DDBJ databases">
        <title>Genome analysis of coral dinoflagellate symbionts highlights evolutionary adaptations to a symbiotic lifestyle.</title>
        <authorList>
            <person name="Aranda M."/>
            <person name="Li Y."/>
            <person name="Liew Y.J."/>
            <person name="Baumgarten S."/>
            <person name="Simakov O."/>
            <person name="Wilson M."/>
            <person name="Piel J."/>
            <person name="Ashoor H."/>
            <person name="Bougouffa S."/>
            <person name="Bajic V.B."/>
            <person name="Ryu T."/>
            <person name="Ravasi T."/>
            <person name="Bayer T."/>
            <person name="Micklem G."/>
            <person name="Kim H."/>
            <person name="Bhak J."/>
            <person name="Lajeunesse T.C."/>
            <person name="Voolstra C.R."/>
        </authorList>
    </citation>
    <scope>NUCLEOTIDE SEQUENCE [LARGE SCALE GENOMIC DNA]</scope>
    <source>
        <strain evidence="3 4">CCMP2467</strain>
    </source>
</reference>
<feature type="region of interest" description="Disordered" evidence="1">
    <location>
        <begin position="1"/>
        <end position="20"/>
    </location>
</feature>
<feature type="compositionally biased region" description="Pro residues" evidence="1">
    <location>
        <begin position="1"/>
        <end position="10"/>
    </location>
</feature>
<keyword evidence="4" id="KW-1185">Reference proteome</keyword>
<dbReference type="GO" id="GO:0004197">
    <property type="term" value="F:cysteine-type endopeptidase activity"/>
    <property type="evidence" value="ECO:0007669"/>
    <property type="project" value="InterPro"/>
</dbReference>
<dbReference type="EMBL" id="LSRX01000004">
    <property type="protein sequence ID" value="OLQ15379.1"/>
    <property type="molecule type" value="Genomic_DNA"/>
</dbReference>
<sequence>MAPSPGPILLPSPSKESVTVNNISERDDVTETTQSINNHRLPVDAGATARPLNQAGVLLAGMHGRPETNEACTLLGRVYNNTFTKATCAEEEEHEEAQAQAELRKQRHILCIGNDSYRSRTALCSAVSGAENVHNLFNELAFTCSLCQDATTSILRSKTRDFVSRLTDKSRFVVLFFAGHGEESDEEQRLLAIDAIDDGQQAADGPSDMTVNEVLKLFVESGAARDATFLLVLDCCRGRRSLPEVSRRKRDSLLAKCAHVGRQLAVLYSCPSGGLVLDEMGSVKRSPMEFLLTQILDRQQDFIDATSAPQHNFRSVVAESACKCR</sequence>
<dbReference type="AlphaFoldDB" id="A0A1Q9F703"/>
<dbReference type="InterPro" id="IPR001309">
    <property type="entry name" value="Pept_C14_p20"/>
</dbReference>
<protein>
    <submittedName>
        <fullName evidence="3">Mucosa-associated lymphoid tissue lymphoma translocation protein 1</fullName>
    </submittedName>
</protein>
<evidence type="ECO:0000259" key="2">
    <source>
        <dbReference type="PROSITE" id="PS50208"/>
    </source>
</evidence>
<accession>A0A1Q9F703</accession>
<dbReference type="OrthoDB" id="436491at2759"/>